<dbReference type="InterPro" id="IPR004364">
    <property type="entry name" value="Aa-tRNA-synt_II"/>
</dbReference>
<dbReference type="GO" id="GO:0004824">
    <property type="term" value="F:lysine-tRNA ligase activity"/>
    <property type="evidence" value="ECO:0007669"/>
    <property type="project" value="InterPro"/>
</dbReference>
<name>A0A1F6CDR1_HANXR</name>
<keyword evidence="4" id="KW-0067">ATP-binding</keyword>
<comment type="subunit">
    <text evidence="1">Homodimer.</text>
</comment>
<dbReference type="PANTHER" id="PTHR42918">
    <property type="entry name" value="LYSYL-TRNA SYNTHETASE"/>
    <property type="match status" value="1"/>
</dbReference>
<evidence type="ECO:0000313" key="7">
    <source>
        <dbReference type="Proteomes" id="UP000178606"/>
    </source>
</evidence>
<dbReference type="GO" id="GO:0006430">
    <property type="term" value="P:lysyl-tRNA aminoacylation"/>
    <property type="evidence" value="ECO:0007669"/>
    <property type="project" value="InterPro"/>
</dbReference>
<proteinExistence type="predicted"/>
<feature type="domain" description="Aminoacyl-transfer RNA synthetases class-II family profile" evidence="5">
    <location>
        <begin position="33"/>
        <end position="347"/>
    </location>
</feature>
<dbReference type="Gene3D" id="3.30.930.10">
    <property type="entry name" value="Bira Bifunctional Protein, Domain 2"/>
    <property type="match status" value="1"/>
</dbReference>
<evidence type="ECO:0000256" key="1">
    <source>
        <dbReference type="ARBA" id="ARBA00011738"/>
    </source>
</evidence>
<dbReference type="AlphaFoldDB" id="A0A1F6CDR1"/>
<dbReference type="Proteomes" id="UP000178606">
    <property type="component" value="Unassembled WGS sequence"/>
</dbReference>
<dbReference type="InterPro" id="IPR004525">
    <property type="entry name" value="EpmA"/>
</dbReference>
<dbReference type="NCBIfam" id="NF006828">
    <property type="entry name" value="PRK09350.1"/>
    <property type="match status" value="1"/>
</dbReference>
<evidence type="ECO:0000256" key="4">
    <source>
        <dbReference type="ARBA" id="ARBA00022840"/>
    </source>
</evidence>
<organism evidence="6 7">
    <name type="scientific">Handelsmanbacteria sp. (strain RIFCSPLOWO2_12_FULL_64_10)</name>
    <dbReference type="NCBI Taxonomy" id="1817868"/>
    <lineage>
        <taxon>Bacteria</taxon>
        <taxon>Candidatus Handelsmaniibacteriota</taxon>
    </lineage>
</organism>
<accession>A0A1F6CDR1</accession>
<reference evidence="6 7" key="1">
    <citation type="journal article" date="2016" name="Nat. Commun.">
        <title>Thousands of microbial genomes shed light on interconnected biogeochemical processes in an aquifer system.</title>
        <authorList>
            <person name="Anantharaman K."/>
            <person name="Brown C.T."/>
            <person name="Hug L.A."/>
            <person name="Sharon I."/>
            <person name="Castelle C.J."/>
            <person name="Probst A.J."/>
            <person name="Thomas B.C."/>
            <person name="Singh A."/>
            <person name="Wilkins M.J."/>
            <person name="Karaoz U."/>
            <person name="Brodie E.L."/>
            <person name="Williams K.H."/>
            <person name="Hubbard S.S."/>
            <person name="Banfield J.F."/>
        </authorList>
    </citation>
    <scope>NUCLEOTIDE SEQUENCE [LARGE SCALE GENOMIC DNA]</scope>
    <source>
        <strain evidence="7">RIFCSPLOWO2_12_FULL_64_10</strain>
    </source>
</reference>
<dbReference type="NCBIfam" id="TIGR00462">
    <property type="entry name" value="genX"/>
    <property type="match status" value="1"/>
</dbReference>
<evidence type="ECO:0000313" key="6">
    <source>
        <dbReference type="EMBL" id="OGG47052.1"/>
    </source>
</evidence>
<dbReference type="PRINTS" id="PR00982">
    <property type="entry name" value="TRNASYNTHLYS"/>
</dbReference>
<evidence type="ECO:0000259" key="5">
    <source>
        <dbReference type="PROSITE" id="PS50862"/>
    </source>
</evidence>
<dbReference type="EMBL" id="MFKF01000276">
    <property type="protein sequence ID" value="OGG47052.1"/>
    <property type="molecule type" value="Genomic_DNA"/>
</dbReference>
<dbReference type="GO" id="GO:0005829">
    <property type="term" value="C:cytosol"/>
    <property type="evidence" value="ECO:0007669"/>
    <property type="project" value="TreeGrafter"/>
</dbReference>
<dbReference type="FunFam" id="3.30.930.10:FF:000017">
    <property type="entry name" value="Elongation factor P--(R)-beta-lysine ligase"/>
    <property type="match status" value="1"/>
</dbReference>
<dbReference type="InterPro" id="IPR018149">
    <property type="entry name" value="Lys-tRNA-synth_II_C"/>
</dbReference>
<dbReference type="SUPFAM" id="SSF55681">
    <property type="entry name" value="Class II aaRS and biotin synthetases"/>
    <property type="match status" value="1"/>
</dbReference>
<keyword evidence="2" id="KW-0436">Ligase</keyword>
<protein>
    <submittedName>
        <fullName evidence="6">EF-P lysine aminoacylase GenX</fullName>
    </submittedName>
</protein>
<dbReference type="Pfam" id="PF00152">
    <property type="entry name" value="tRNA-synt_2"/>
    <property type="match status" value="1"/>
</dbReference>
<dbReference type="PROSITE" id="PS50862">
    <property type="entry name" value="AA_TRNA_LIGASE_II"/>
    <property type="match status" value="1"/>
</dbReference>
<dbReference type="InterPro" id="IPR045864">
    <property type="entry name" value="aa-tRNA-synth_II/BPL/LPL"/>
</dbReference>
<dbReference type="PANTHER" id="PTHR42918:SF6">
    <property type="entry name" value="ELONGATION FACTOR P--(R)-BETA-LYSINE LIGASE"/>
    <property type="match status" value="1"/>
</dbReference>
<sequence length="351" mass="39372">MAKSLGPAPDFDRFSARAGRLRKNLETRARTLSAVRRFFEGRGFLEVETPLLVSAAGQEPHLTPFETEYRDPRRRLRRYLTTSPEYAMKRLLAAGFERVYQVCKSFRNGDGERGPQHNPEFTILEWYRAFASYEDIAQDTEQMVSAVAQEVLGAIRLLHRNRPVDLTPPWERITVQDAVLRHARIDLAAHPDAPSLCRSARENGFSAVAPDDAWEVAFFKVFLDGVEPHLGRGRPTILMDYPASMAALARRKADAPGLAERFEVYIAGVELANAFSELNDPREQRARFLAEQAERRAHGGAPPPLDDRFLSAMEAGIPPAGGIALGVDRLVTLLTDEDDIRDVMAFPFDEI</sequence>
<evidence type="ECO:0000256" key="2">
    <source>
        <dbReference type="ARBA" id="ARBA00022598"/>
    </source>
</evidence>
<dbReference type="GO" id="GO:0000049">
    <property type="term" value="F:tRNA binding"/>
    <property type="evidence" value="ECO:0007669"/>
    <property type="project" value="TreeGrafter"/>
</dbReference>
<evidence type="ECO:0000256" key="3">
    <source>
        <dbReference type="ARBA" id="ARBA00022741"/>
    </source>
</evidence>
<dbReference type="GO" id="GO:0005524">
    <property type="term" value="F:ATP binding"/>
    <property type="evidence" value="ECO:0007669"/>
    <property type="project" value="UniProtKB-KW"/>
</dbReference>
<gene>
    <name evidence="6" type="ORF">A3F84_07025</name>
</gene>
<dbReference type="InterPro" id="IPR006195">
    <property type="entry name" value="aa-tRNA-synth_II"/>
</dbReference>
<keyword evidence="3" id="KW-0547">Nucleotide-binding</keyword>
<comment type="caution">
    <text evidence="6">The sequence shown here is derived from an EMBL/GenBank/DDBJ whole genome shotgun (WGS) entry which is preliminary data.</text>
</comment>